<evidence type="ECO:0000256" key="1">
    <source>
        <dbReference type="SAM" id="Phobius"/>
    </source>
</evidence>
<dbReference type="OrthoDB" id="5518372at2"/>
<feature type="transmembrane region" description="Helical" evidence="1">
    <location>
        <begin position="87"/>
        <end position="110"/>
    </location>
</feature>
<reference evidence="2 3" key="1">
    <citation type="submission" date="2018-03" db="EMBL/GenBank/DDBJ databases">
        <title>Draft Genome Sequences of the Obligatory Marine Myxobacteria Enhygromyxa salina SWB005.</title>
        <authorList>
            <person name="Poehlein A."/>
            <person name="Moghaddam J.A."/>
            <person name="Harms H."/>
            <person name="Alanjari M."/>
            <person name="Koenig G.M."/>
            <person name="Daniel R."/>
            <person name="Schaeberle T.F."/>
        </authorList>
    </citation>
    <scope>NUCLEOTIDE SEQUENCE [LARGE SCALE GENOMIC DNA]</scope>
    <source>
        <strain evidence="2 3">SWB005</strain>
    </source>
</reference>
<comment type="caution">
    <text evidence="2">The sequence shown here is derived from an EMBL/GenBank/DDBJ whole genome shotgun (WGS) entry which is preliminary data.</text>
</comment>
<keyword evidence="3" id="KW-1185">Reference proteome</keyword>
<feature type="transmembrane region" description="Helical" evidence="1">
    <location>
        <begin position="148"/>
        <end position="166"/>
    </location>
</feature>
<proteinExistence type="predicted"/>
<name>A0A2S9XK38_9BACT</name>
<keyword evidence="1" id="KW-0472">Membrane</keyword>
<feature type="transmembrane region" description="Helical" evidence="1">
    <location>
        <begin position="122"/>
        <end position="142"/>
    </location>
</feature>
<dbReference type="AlphaFoldDB" id="A0A2S9XK38"/>
<feature type="transmembrane region" description="Helical" evidence="1">
    <location>
        <begin position="219"/>
        <end position="238"/>
    </location>
</feature>
<gene>
    <name evidence="2" type="ORF">ENSA5_43410</name>
</gene>
<sequence length="246" mass="26028">MAGDDNGYDEDLSGDDERDAVADADAMADELEDELAEAVRKPATALPVTLAVPALVLTAAIALPLHPEGFSFAQLLYASFLRSPLEGLIMLIGFGSPFCFGAIVLALAALGPRVVPRVGERLLVVNLSFLHAQLLLVGFMLASRGQGMMPLALLGFALVSGGYFTVHHAREAAAGGGVDEDGQAARSGPTQRWLVRWGATVLVAVCGWIRLQLLIGVRLGWAIEVMLAAGVAMAVMLTRRRSLERP</sequence>
<dbReference type="EMBL" id="PVNK01000188">
    <property type="protein sequence ID" value="PRP93246.1"/>
    <property type="molecule type" value="Genomic_DNA"/>
</dbReference>
<keyword evidence="1" id="KW-0812">Transmembrane</keyword>
<organism evidence="2 3">
    <name type="scientific">Enhygromyxa salina</name>
    <dbReference type="NCBI Taxonomy" id="215803"/>
    <lineage>
        <taxon>Bacteria</taxon>
        <taxon>Pseudomonadati</taxon>
        <taxon>Myxococcota</taxon>
        <taxon>Polyangia</taxon>
        <taxon>Nannocystales</taxon>
        <taxon>Nannocystaceae</taxon>
        <taxon>Enhygromyxa</taxon>
    </lineage>
</organism>
<evidence type="ECO:0000313" key="3">
    <source>
        <dbReference type="Proteomes" id="UP000237968"/>
    </source>
</evidence>
<evidence type="ECO:0000313" key="2">
    <source>
        <dbReference type="EMBL" id="PRP93246.1"/>
    </source>
</evidence>
<feature type="transmembrane region" description="Helical" evidence="1">
    <location>
        <begin position="193"/>
        <end position="213"/>
    </location>
</feature>
<accession>A0A2S9XK38</accession>
<dbReference type="RefSeq" id="WP_106393622.1">
    <property type="nucleotide sequence ID" value="NZ_PVNK01000188.1"/>
</dbReference>
<feature type="transmembrane region" description="Helical" evidence="1">
    <location>
        <begin position="45"/>
        <end position="67"/>
    </location>
</feature>
<dbReference type="Proteomes" id="UP000237968">
    <property type="component" value="Unassembled WGS sequence"/>
</dbReference>
<keyword evidence="1" id="KW-1133">Transmembrane helix</keyword>
<protein>
    <submittedName>
        <fullName evidence="2">Uncharacterized protein</fullName>
    </submittedName>
</protein>